<accession>A0A4D6M1Q6</accession>
<dbReference type="AlphaFoldDB" id="A0A4D6M1Q6"/>
<proteinExistence type="predicted"/>
<dbReference type="EMBL" id="CP039349">
    <property type="protein sequence ID" value="QCD93974.1"/>
    <property type="molecule type" value="Genomic_DNA"/>
</dbReference>
<dbReference type="Proteomes" id="UP000501690">
    <property type="component" value="Linkage Group LG5"/>
</dbReference>
<evidence type="ECO:0000313" key="2">
    <source>
        <dbReference type="Proteomes" id="UP000501690"/>
    </source>
</evidence>
<gene>
    <name evidence="1" type="ORF">DEO72_LG5g2051</name>
</gene>
<keyword evidence="2" id="KW-1185">Reference proteome</keyword>
<evidence type="ECO:0000313" key="1">
    <source>
        <dbReference type="EMBL" id="QCD93974.1"/>
    </source>
</evidence>
<organism evidence="1 2">
    <name type="scientific">Vigna unguiculata</name>
    <name type="common">Cowpea</name>
    <dbReference type="NCBI Taxonomy" id="3917"/>
    <lineage>
        <taxon>Eukaryota</taxon>
        <taxon>Viridiplantae</taxon>
        <taxon>Streptophyta</taxon>
        <taxon>Embryophyta</taxon>
        <taxon>Tracheophyta</taxon>
        <taxon>Spermatophyta</taxon>
        <taxon>Magnoliopsida</taxon>
        <taxon>eudicotyledons</taxon>
        <taxon>Gunneridae</taxon>
        <taxon>Pentapetalae</taxon>
        <taxon>rosids</taxon>
        <taxon>fabids</taxon>
        <taxon>Fabales</taxon>
        <taxon>Fabaceae</taxon>
        <taxon>Papilionoideae</taxon>
        <taxon>50 kb inversion clade</taxon>
        <taxon>NPAAA clade</taxon>
        <taxon>indigoferoid/millettioid clade</taxon>
        <taxon>Phaseoleae</taxon>
        <taxon>Vigna</taxon>
    </lineage>
</organism>
<reference evidence="1 2" key="1">
    <citation type="submission" date="2019-04" db="EMBL/GenBank/DDBJ databases">
        <title>An improved genome assembly and genetic linkage map for asparagus bean, Vigna unguiculata ssp. sesquipedialis.</title>
        <authorList>
            <person name="Xia Q."/>
            <person name="Zhang R."/>
            <person name="Dong Y."/>
        </authorList>
    </citation>
    <scope>NUCLEOTIDE SEQUENCE [LARGE SCALE GENOMIC DNA]</scope>
    <source>
        <tissue evidence="1">Leaf</tissue>
    </source>
</reference>
<sequence length="57" mass="5959">MALSSKDTFREIGGRPSGLKLMNEDLEVAMGTRAVAVGMSARATFGQGATPGLLCRM</sequence>
<protein>
    <submittedName>
        <fullName evidence="1">Uncharacterized protein</fullName>
    </submittedName>
</protein>
<name>A0A4D6M1Q6_VIGUN</name>